<dbReference type="GO" id="GO:0071949">
    <property type="term" value="F:FAD binding"/>
    <property type="evidence" value="ECO:0007669"/>
    <property type="project" value="InterPro"/>
</dbReference>
<dbReference type="PROSITE" id="PS51387">
    <property type="entry name" value="FAD_PCMH"/>
    <property type="match status" value="1"/>
</dbReference>
<evidence type="ECO:0000256" key="1">
    <source>
        <dbReference type="ARBA" id="ARBA00001974"/>
    </source>
</evidence>
<feature type="domain" description="FAD-binding PCMH-type" evidence="8">
    <location>
        <begin position="34"/>
        <end position="211"/>
    </location>
</feature>
<dbReference type="PANTHER" id="PTHR11748">
    <property type="entry name" value="D-LACTATE DEHYDROGENASE"/>
    <property type="match status" value="1"/>
</dbReference>
<organism evidence="9 10">
    <name type="scientific">Phaeovulum vinaykumarii</name>
    <dbReference type="NCBI Taxonomy" id="407234"/>
    <lineage>
        <taxon>Bacteria</taxon>
        <taxon>Pseudomonadati</taxon>
        <taxon>Pseudomonadota</taxon>
        <taxon>Alphaproteobacteria</taxon>
        <taxon>Rhodobacterales</taxon>
        <taxon>Paracoccaceae</taxon>
        <taxon>Phaeovulum</taxon>
    </lineage>
</organism>
<dbReference type="GO" id="GO:0008720">
    <property type="term" value="F:D-lactate dehydrogenase (NAD+) activity"/>
    <property type="evidence" value="ECO:0007669"/>
    <property type="project" value="TreeGrafter"/>
</dbReference>
<dbReference type="InterPro" id="IPR036318">
    <property type="entry name" value="FAD-bd_PCMH-like_sf"/>
</dbReference>
<comment type="cofactor">
    <cofactor evidence="1">
        <name>FAD</name>
        <dbReference type="ChEBI" id="CHEBI:57692"/>
    </cofactor>
</comment>
<dbReference type="Gene3D" id="3.30.465.10">
    <property type="match status" value="1"/>
</dbReference>
<dbReference type="InterPro" id="IPR004113">
    <property type="entry name" value="FAD-bd_oxidored_4_C"/>
</dbReference>
<protein>
    <recommendedName>
        <fullName evidence="7">D-lactate dehydrogenase (cytochrome)</fullName>
        <ecNumber evidence="7">1.1.2.4</ecNumber>
    </recommendedName>
</protein>
<dbReference type="InterPro" id="IPR006094">
    <property type="entry name" value="Oxid_FAD_bind_N"/>
</dbReference>
<evidence type="ECO:0000313" key="10">
    <source>
        <dbReference type="Proteomes" id="UP000186098"/>
    </source>
</evidence>
<dbReference type="InterPro" id="IPR016164">
    <property type="entry name" value="FAD-linked_Oxase-like_C"/>
</dbReference>
<dbReference type="InterPro" id="IPR016169">
    <property type="entry name" value="FAD-bd_PCMH_sub2"/>
</dbReference>
<comment type="similarity">
    <text evidence="2">Belongs to the FAD-binding oxidoreductase/transferase type 4 family.</text>
</comment>
<dbReference type="Gene3D" id="3.30.70.2740">
    <property type="match status" value="1"/>
</dbReference>
<dbReference type="EMBL" id="FTOM01000006">
    <property type="protein sequence ID" value="SIS82383.1"/>
    <property type="molecule type" value="Genomic_DNA"/>
</dbReference>
<dbReference type="InterPro" id="IPR016166">
    <property type="entry name" value="FAD-bd_PCMH"/>
</dbReference>
<evidence type="ECO:0000256" key="6">
    <source>
        <dbReference type="ARBA" id="ARBA00023002"/>
    </source>
</evidence>
<dbReference type="OrthoDB" id="9811557at2"/>
<dbReference type="Pfam" id="PF01565">
    <property type="entry name" value="FAD_binding_4"/>
    <property type="match status" value="1"/>
</dbReference>
<evidence type="ECO:0000259" key="8">
    <source>
        <dbReference type="PROSITE" id="PS51387"/>
    </source>
</evidence>
<dbReference type="STRING" id="407234.SAMN05421795_10655"/>
<gene>
    <name evidence="9" type="ORF">SAMN05421795_10655</name>
</gene>
<dbReference type="Gene3D" id="1.10.45.10">
    <property type="entry name" value="Vanillyl-alcohol Oxidase, Chain A, domain 4"/>
    <property type="match status" value="1"/>
</dbReference>
<keyword evidence="6" id="KW-0560">Oxidoreductase</keyword>
<dbReference type="InterPro" id="IPR016171">
    <property type="entry name" value="Vanillyl_alc_oxidase_C-sub2"/>
</dbReference>
<dbReference type="EC" id="1.1.2.4" evidence="7"/>
<dbReference type="AlphaFoldDB" id="A0A1N7M8M3"/>
<evidence type="ECO:0000313" key="9">
    <source>
        <dbReference type="EMBL" id="SIS82383.1"/>
    </source>
</evidence>
<dbReference type="SUPFAM" id="SSF55103">
    <property type="entry name" value="FAD-linked oxidases, C-terminal domain"/>
    <property type="match status" value="1"/>
</dbReference>
<keyword evidence="10" id="KW-1185">Reference proteome</keyword>
<dbReference type="FunFam" id="3.30.465.10:FF:000016">
    <property type="entry name" value="probable D-lactate dehydrogenase, mitochondrial"/>
    <property type="match status" value="1"/>
</dbReference>
<dbReference type="RefSeq" id="WP_076366400.1">
    <property type="nucleotide sequence ID" value="NZ_FTOM01000006.1"/>
</dbReference>
<dbReference type="FunFam" id="3.30.70.2740:FF:000001">
    <property type="entry name" value="D-lactate dehydrogenase mitochondrial"/>
    <property type="match status" value="1"/>
</dbReference>
<evidence type="ECO:0000256" key="5">
    <source>
        <dbReference type="ARBA" id="ARBA00022946"/>
    </source>
</evidence>
<keyword evidence="5" id="KW-0809">Transit peptide</keyword>
<name>A0A1N7M8M3_9RHOB</name>
<reference evidence="10" key="1">
    <citation type="submission" date="2017-01" db="EMBL/GenBank/DDBJ databases">
        <authorList>
            <person name="Varghese N."/>
            <person name="Submissions S."/>
        </authorList>
    </citation>
    <scope>NUCLEOTIDE SEQUENCE [LARGE SCALE GENOMIC DNA]</scope>
    <source>
        <strain evidence="10">DSM 18714</strain>
    </source>
</reference>
<evidence type="ECO:0000256" key="7">
    <source>
        <dbReference type="ARBA" id="ARBA00038897"/>
    </source>
</evidence>
<dbReference type="Proteomes" id="UP000186098">
    <property type="component" value="Unassembled WGS sequence"/>
</dbReference>
<evidence type="ECO:0000256" key="4">
    <source>
        <dbReference type="ARBA" id="ARBA00022827"/>
    </source>
</evidence>
<dbReference type="FunFam" id="1.10.45.10:FF:000001">
    <property type="entry name" value="D-lactate dehydrogenase mitochondrial"/>
    <property type="match status" value="1"/>
</dbReference>
<evidence type="ECO:0000256" key="3">
    <source>
        <dbReference type="ARBA" id="ARBA00022630"/>
    </source>
</evidence>
<accession>A0A1N7M8M3</accession>
<evidence type="ECO:0000256" key="2">
    <source>
        <dbReference type="ARBA" id="ARBA00008000"/>
    </source>
</evidence>
<proteinExistence type="inferred from homology"/>
<keyword evidence="4" id="KW-0274">FAD</keyword>
<dbReference type="PANTHER" id="PTHR11748:SF111">
    <property type="entry name" value="D-LACTATE DEHYDROGENASE, MITOCHONDRIAL-RELATED"/>
    <property type="match status" value="1"/>
</dbReference>
<dbReference type="GO" id="GO:1903457">
    <property type="term" value="P:lactate catabolic process"/>
    <property type="evidence" value="ECO:0007669"/>
    <property type="project" value="TreeGrafter"/>
</dbReference>
<dbReference type="Pfam" id="PF02913">
    <property type="entry name" value="FAD-oxidase_C"/>
    <property type="match status" value="1"/>
</dbReference>
<keyword evidence="3" id="KW-0285">Flavoprotein</keyword>
<sequence>MGPLIDDLRAFLGARLLTSEAARAQHAENEAWYPPALPDAVARPATTEEVAQILRACRAHKVPVVAQGARTSLEGHHLATRGGIAIDMTGMDRVLAIHAEDLDVVVQPGVTREALNRDLRATGLFFPIDPGANATLGGMAATRASGTAAVRYGTMREAVLALEVVQADGQIIRTGTRARKSSTGYDLTHLFVGSEGTLGIITELTLRLHGQPEAQSAAICRFDTVENAVDTVTTTIQMGLPMARIELVDDAMVRGFNLSSDAGLVESPHLFIEFHGTEAGVAETAATFGEIAAEHGGHDFTWSTLPEERARLWSMRHGAHYAMRALRPGARSISTDVCVPISALAEAVSTARHEGDKLGLVQVIVGHVGDGNFHCGILVDPEDRAEIDRAHAFAKTLSDLALRLGGTISGEHGIGLGKRSKMRAEHGPAIETMRAIKRALDPEDILNPGKLLPDD</sequence>
<dbReference type="GO" id="GO:0004458">
    <property type="term" value="F:D-lactate dehydrogenase (cytochrome) activity"/>
    <property type="evidence" value="ECO:0007669"/>
    <property type="project" value="UniProtKB-EC"/>
</dbReference>
<dbReference type="SUPFAM" id="SSF56176">
    <property type="entry name" value="FAD-binding/transporter-associated domain-like"/>
    <property type="match status" value="1"/>
</dbReference>